<evidence type="ECO:0000313" key="3">
    <source>
        <dbReference type="Proteomes" id="UP000617734"/>
    </source>
</evidence>
<protein>
    <recommendedName>
        <fullName evidence="4">DUF1365 domain-containing protein</fullName>
    </recommendedName>
</protein>
<reference evidence="2" key="1">
    <citation type="journal article" date="2014" name="Int. J. Syst. Evol. Microbiol.">
        <title>Complete genome sequence of Corynebacterium casei LMG S-19264T (=DSM 44701T), isolated from a smear-ripened cheese.</title>
        <authorList>
            <consortium name="US DOE Joint Genome Institute (JGI-PGF)"/>
            <person name="Walter F."/>
            <person name="Albersmeier A."/>
            <person name="Kalinowski J."/>
            <person name="Ruckert C."/>
        </authorList>
    </citation>
    <scope>NUCLEOTIDE SEQUENCE</scope>
    <source>
        <strain evidence="2">JCM 4646</strain>
    </source>
</reference>
<sequence>MPAPAEALRVELPGPWGAALYDCRTTHVRTGAVRHSFSHRTYLWLVDLDRLPVLPAVLRPLARFRPADHGDGRRPPRQDIEDFLAGHGIDLAGGQVLMLAHARSFGHVFNPLTVYWCHAADGTPLCTVAEVHNTYGGRHRYLLRPDRQGRASAGKEFYVSPFFPVDGEYLMRVPEPGALLDLTIHLRRGGERVFTATLRGTRRPAGPLGLLRAAVRHPLSTLAVSLHIRYQGVRLLLRGLPVHPRPAQDGPAADGPAQDGPPPGGAGPGRAGPRNHQPACPAADLPVPAGPGPAAPRPSTSDVKEEAPPS</sequence>
<dbReference type="EMBL" id="BNBO01000007">
    <property type="protein sequence ID" value="GHH65824.1"/>
    <property type="molecule type" value="Genomic_DNA"/>
</dbReference>
<dbReference type="AlphaFoldDB" id="A0A919FIP4"/>
<keyword evidence="3" id="KW-1185">Reference proteome</keyword>
<dbReference type="PANTHER" id="PTHR33973:SF4">
    <property type="entry name" value="OS07G0153300 PROTEIN"/>
    <property type="match status" value="1"/>
</dbReference>
<name>A0A919FIP4_9ACTN</name>
<reference evidence="2" key="2">
    <citation type="submission" date="2020-09" db="EMBL/GenBank/DDBJ databases">
        <authorList>
            <person name="Sun Q."/>
            <person name="Ohkuma M."/>
        </authorList>
    </citation>
    <scope>NUCLEOTIDE SEQUENCE</scope>
    <source>
        <strain evidence="2">JCM 4646</strain>
    </source>
</reference>
<evidence type="ECO:0000256" key="1">
    <source>
        <dbReference type="SAM" id="MobiDB-lite"/>
    </source>
</evidence>
<organism evidence="2 3">
    <name type="scientific">Kitasatospora indigofera</name>
    <dbReference type="NCBI Taxonomy" id="67307"/>
    <lineage>
        <taxon>Bacteria</taxon>
        <taxon>Bacillati</taxon>
        <taxon>Actinomycetota</taxon>
        <taxon>Actinomycetes</taxon>
        <taxon>Kitasatosporales</taxon>
        <taxon>Streptomycetaceae</taxon>
        <taxon>Kitasatospora</taxon>
    </lineage>
</organism>
<dbReference type="Pfam" id="PF07103">
    <property type="entry name" value="DUF1365"/>
    <property type="match status" value="1"/>
</dbReference>
<dbReference type="Proteomes" id="UP000617734">
    <property type="component" value="Unassembled WGS sequence"/>
</dbReference>
<accession>A0A919FIP4</accession>
<proteinExistence type="predicted"/>
<evidence type="ECO:0008006" key="4">
    <source>
        <dbReference type="Google" id="ProtNLM"/>
    </source>
</evidence>
<dbReference type="InterPro" id="IPR010775">
    <property type="entry name" value="DUF1365"/>
</dbReference>
<feature type="region of interest" description="Disordered" evidence="1">
    <location>
        <begin position="244"/>
        <end position="310"/>
    </location>
</feature>
<dbReference type="PANTHER" id="PTHR33973">
    <property type="entry name" value="OS07G0153300 PROTEIN"/>
    <property type="match status" value="1"/>
</dbReference>
<comment type="caution">
    <text evidence="2">The sequence shown here is derived from an EMBL/GenBank/DDBJ whole genome shotgun (WGS) entry which is preliminary data.</text>
</comment>
<evidence type="ECO:0000313" key="2">
    <source>
        <dbReference type="EMBL" id="GHH65824.1"/>
    </source>
</evidence>
<feature type="compositionally biased region" description="Low complexity" evidence="1">
    <location>
        <begin position="245"/>
        <end position="258"/>
    </location>
</feature>
<gene>
    <name evidence="2" type="ORF">GCM10018781_18690</name>
</gene>